<proteinExistence type="predicted"/>
<feature type="domain" description="RNA-binding protein AU-1/Ribonuclease E/G" evidence="8">
    <location>
        <begin position="109"/>
        <end position="379"/>
    </location>
</feature>
<evidence type="ECO:0000256" key="1">
    <source>
        <dbReference type="ARBA" id="ARBA00001946"/>
    </source>
</evidence>
<dbReference type="InterPro" id="IPR019307">
    <property type="entry name" value="RNA-bd_AU-1/RNase_E/G"/>
</dbReference>
<dbReference type="GO" id="GO:0016787">
    <property type="term" value="F:hydrolase activity"/>
    <property type="evidence" value="ECO:0007669"/>
    <property type="project" value="UniProtKB-KW"/>
</dbReference>
<dbReference type="InterPro" id="IPR012340">
    <property type="entry name" value="NA-bd_OB-fold"/>
</dbReference>
<keyword evidence="10" id="KW-1185">Reference proteome</keyword>
<keyword evidence="5" id="KW-0378">Hydrolase</keyword>
<evidence type="ECO:0000256" key="4">
    <source>
        <dbReference type="ARBA" id="ARBA00022759"/>
    </source>
</evidence>
<dbReference type="GO" id="GO:0006364">
    <property type="term" value="P:rRNA processing"/>
    <property type="evidence" value="ECO:0007669"/>
    <property type="project" value="TreeGrafter"/>
</dbReference>
<dbReference type="PANTHER" id="PTHR30001:SF1">
    <property type="entry name" value="RIBONUCLEASE E_G-LIKE PROTEIN, CHLOROPLASTIC"/>
    <property type="match status" value="1"/>
</dbReference>
<dbReference type="Gene3D" id="2.40.50.140">
    <property type="entry name" value="Nucleic acid-binding proteins"/>
    <property type="match status" value="1"/>
</dbReference>
<keyword evidence="6" id="KW-0460">Magnesium</keyword>
<dbReference type="Pfam" id="PF10150">
    <property type="entry name" value="RNase_E_G"/>
    <property type="match status" value="1"/>
</dbReference>
<evidence type="ECO:0000313" key="10">
    <source>
        <dbReference type="Proteomes" id="UP000233332"/>
    </source>
</evidence>
<keyword evidence="4" id="KW-0255">Endonuclease</keyword>
<dbReference type="AlphaFoldDB" id="A0A2N3LC26"/>
<accession>A0A2N3LC26</accession>
<dbReference type="Proteomes" id="UP000233332">
    <property type="component" value="Unassembled WGS sequence"/>
</dbReference>
<keyword evidence="3" id="KW-0479">Metal-binding</keyword>
<evidence type="ECO:0000313" key="9">
    <source>
        <dbReference type="EMBL" id="PKR60342.1"/>
    </source>
</evidence>
<name>A0A2N3LC26_9PROT</name>
<evidence type="ECO:0000256" key="5">
    <source>
        <dbReference type="ARBA" id="ARBA00022801"/>
    </source>
</evidence>
<dbReference type="RefSeq" id="WP_101299762.1">
    <property type="nucleotide sequence ID" value="NZ_NXGX01000001.1"/>
</dbReference>
<dbReference type="PANTHER" id="PTHR30001">
    <property type="entry name" value="RIBONUCLEASE"/>
    <property type="match status" value="1"/>
</dbReference>
<dbReference type="InterPro" id="IPR004659">
    <property type="entry name" value="RNase_E/G"/>
</dbReference>
<dbReference type="GO" id="GO:0003723">
    <property type="term" value="F:RNA binding"/>
    <property type="evidence" value="ECO:0007669"/>
    <property type="project" value="UniProtKB-KW"/>
</dbReference>
<keyword evidence="7" id="KW-0694">RNA-binding</keyword>
<sequence length="471" mass="51577">MTAGVPPKGRLLIDAVALERRIAFIEQGRLSRLWIDRGGPARFDLHLGRVSKVLPEMAAAMVALEGLDDGLLPFDRYTGPLHEGQWVLVQISRLGFEDKGVKLTGRIAIEGLGMILRPHGKQIELPRKLKDEGRRADLARHLKALQADEDGIMLRSHALEWDGAALSGEYQLLRRQWQAATAALADPKKPQRISPAQSEVDQMIERHLMAGGECIVDGTNEFVRLRGILKARGVLDDNLTRHTGTQLLFGASDLEIDLEDEINMALSSRVKLPGGGWIAIDPATALCAIDVNAGGVDAGRDSEARAIELNARAATEIVHQIRLRNIGGLIVIDPLRVKSRAGRDRFEAVLRETFGAELDGSVQIGGFTRLGLFEFSRQRSGESLGERMQVKSDTRRLSNQTALNAVIRHVIGDCRNGLVGAVKLYVAPVIAERLALNEDGADILRNELGVAPEITADPMLSEDAYRLEKKT</sequence>
<keyword evidence="2" id="KW-0540">Nuclease</keyword>
<evidence type="ECO:0000259" key="8">
    <source>
        <dbReference type="Pfam" id="PF10150"/>
    </source>
</evidence>
<dbReference type="SUPFAM" id="SSF50249">
    <property type="entry name" value="Nucleic acid-binding proteins"/>
    <property type="match status" value="1"/>
</dbReference>
<comment type="caution">
    <text evidence="9">The sequence shown here is derived from an EMBL/GenBank/DDBJ whole genome shotgun (WGS) entry which is preliminary data.</text>
</comment>
<dbReference type="GO" id="GO:0004519">
    <property type="term" value="F:endonuclease activity"/>
    <property type="evidence" value="ECO:0007669"/>
    <property type="project" value="UniProtKB-KW"/>
</dbReference>
<dbReference type="GO" id="GO:0005737">
    <property type="term" value="C:cytoplasm"/>
    <property type="evidence" value="ECO:0007669"/>
    <property type="project" value="TreeGrafter"/>
</dbReference>
<dbReference type="GO" id="GO:0004540">
    <property type="term" value="F:RNA nuclease activity"/>
    <property type="evidence" value="ECO:0007669"/>
    <property type="project" value="InterPro"/>
</dbReference>
<reference evidence="9 10" key="1">
    <citation type="submission" date="2017-09" db="EMBL/GenBank/DDBJ databases">
        <title>Biodiversity and function of Thalassospira species in the particle-attached aromatic-hydrocarbon-degrading consortia from the surface seawater of the China South Sea.</title>
        <authorList>
            <person name="Dong C."/>
            <person name="Lai Q."/>
            <person name="Shao Z."/>
        </authorList>
    </citation>
    <scope>NUCLEOTIDE SEQUENCE [LARGE SCALE GENOMIC DNA]</scope>
    <source>
        <strain evidence="9 10">139Z-12</strain>
    </source>
</reference>
<protein>
    <submittedName>
        <fullName evidence="9">Ribonuclease E</fullName>
    </submittedName>
</protein>
<evidence type="ECO:0000256" key="7">
    <source>
        <dbReference type="ARBA" id="ARBA00022884"/>
    </source>
</evidence>
<dbReference type="EMBL" id="NXGX01000001">
    <property type="protein sequence ID" value="PKR60342.1"/>
    <property type="molecule type" value="Genomic_DNA"/>
</dbReference>
<evidence type="ECO:0000256" key="2">
    <source>
        <dbReference type="ARBA" id="ARBA00022722"/>
    </source>
</evidence>
<gene>
    <name evidence="9" type="ORF">COO92_03070</name>
</gene>
<evidence type="ECO:0000256" key="3">
    <source>
        <dbReference type="ARBA" id="ARBA00022723"/>
    </source>
</evidence>
<organism evidence="9 10">
    <name type="scientific">Thalassospira lohafexi</name>
    <dbReference type="NCBI Taxonomy" id="744227"/>
    <lineage>
        <taxon>Bacteria</taxon>
        <taxon>Pseudomonadati</taxon>
        <taxon>Pseudomonadota</taxon>
        <taxon>Alphaproteobacteria</taxon>
        <taxon>Rhodospirillales</taxon>
        <taxon>Thalassospiraceae</taxon>
        <taxon>Thalassospira</taxon>
    </lineage>
</organism>
<evidence type="ECO:0000256" key="6">
    <source>
        <dbReference type="ARBA" id="ARBA00022842"/>
    </source>
</evidence>
<dbReference type="GO" id="GO:0046872">
    <property type="term" value="F:metal ion binding"/>
    <property type="evidence" value="ECO:0007669"/>
    <property type="project" value="UniProtKB-KW"/>
</dbReference>
<comment type="cofactor">
    <cofactor evidence="1">
        <name>Mg(2+)</name>
        <dbReference type="ChEBI" id="CHEBI:18420"/>
    </cofactor>
</comment>